<dbReference type="OMA" id="QFVVLHC"/>
<evidence type="ECO:0000313" key="3">
    <source>
        <dbReference type="RefSeq" id="XP_001361041.1"/>
    </source>
</evidence>
<accession>A0A6I8UUM1</accession>
<dbReference type="RefSeq" id="XP_001361041.1">
    <property type="nucleotide sequence ID" value="XM_001361004.4"/>
</dbReference>
<feature type="signal peptide" evidence="1">
    <location>
        <begin position="1"/>
        <end position="32"/>
    </location>
</feature>
<keyword evidence="2" id="KW-1185">Reference proteome</keyword>
<organism evidence="2 3">
    <name type="scientific">Drosophila pseudoobscura pseudoobscura</name>
    <name type="common">Fruit fly</name>
    <dbReference type="NCBI Taxonomy" id="46245"/>
    <lineage>
        <taxon>Eukaryota</taxon>
        <taxon>Metazoa</taxon>
        <taxon>Ecdysozoa</taxon>
        <taxon>Arthropoda</taxon>
        <taxon>Hexapoda</taxon>
        <taxon>Insecta</taxon>
        <taxon>Pterygota</taxon>
        <taxon>Neoptera</taxon>
        <taxon>Endopterygota</taxon>
        <taxon>Diptera</taxon>
        <taxon>Brachycera</taxon>
        <taxon>Muscomorpha</taxon>
        <taxon>Ephydroidea</taxon>
        <taxon>Drosophilidae</taxon>
        <taxon>Drosophila</taxon>
        <taxon>Sophophora</taxon>
    </lineage>
</organism>
<evidence type="ECO:0000256" key="1">
    <source>
        <dbReference type="SAM" id="SignalP"/>
    </source>
</evidence>
<proteinExistence type="predicted"/>
<reference evidence="3" key="2">
    <citation type="submission" date="2025-08" db="UniProtKB">
        <authorList>
            <consortium name="RefSeq"/>
        </authorList>
    </citation>
    <scope>IDENTIFICATION</scope>
    <source>
        <strain evidence="3">MV-25-SWS-2005</strain>
        <tissue evidence="3">Whole body</tissue>
    </source>
</reference>
<protein>
    <submittedName>
        <fullName evidence="3">Uncharacterized protein</fullName>
    </submittedName>
</protein>
<feature type="chain" id="PRO_5026035821" evidence="1">
    <location>
        <begin position="33"/>
        <end position="139"/>
    </location>
</feature>
<dbReference type="InterPro" id="IPR031734">
    <property type="entry name" value="MBF2"/>
</dbReference>
<gene>
    <name evidence="3" type="primary">LOC4804485</name>
</gene>
<dbReference type="Proteomes" id="UP000001819">
    <property type="component" value="Chromosome 3"/>
</dbReference>
<dbReference type="Bgee" id="FBgn0075844">
    <property type="expression patterns" value="Expressed in insect adult head"/>
</dbReference>
<dbReference type="KEGG" id="dpo:4804485"/>
<evidence type="ECO:0000313" key="2">
    <source>
        <dbReference type="Proteomes" id="UP000001819"/>
    </source>
</evidence>
<dbReference type="AlphaFoldDB" id="A0A6I8UUM1"/>
<name>A0A6I8UUM1_DROPS</name>
<dbReference type="InParanoid" id="A0A6I8UUM1"/>
<dbReference type="Pfam" id="PF15868">
    <property type="entry name" value="MBF2"/>
    <property type="match status" value="1"/>
</dbReference>
<dbReference type="GeneID" id="4804485"/>
<sequence length="139" mass="14811">MLTNAREWELKSSQLLLLLLLLLGGQVPLGGGASVTWGHVNKYASLLYTEDVYLTPETPGRDVVYGSQNASDSYRITALHVEDLSSSPPADANGTDGAESLVTAGGIGEQFVVLHCQRGQLLLGEESAHLQVSVYGLEL</sequence>
<keyword evidence="1" id="KW-0732">Signal</keyword>
<reference evidence="2" key="1">
    <citation type="submission" date="2024-06" db="UniProtKB">
        <authorList>
            <consortium name="RefSeq"/>
        </authorList>
    </citation>
    <scope>NUCLEOTIDE SEQUENCE [LARGE SCALE GENOMIC DNA]</scope>
    <source>
        <strain evidence="2">MV2-25</strain>
    </source>
</reference>